<proteinExistence type="predicted"/>
<evidence type="ECO:0000259" key="7">
    <source>
        <dbReference type="PROSITE" id="PS51201"/>
    </source>
</evidence>
<dbReference type="PANTHER" id="PTHR43833">
    <property type="entry name" value="POTASSIUM CHANNEL PROTEIN 2-RELATED-RELATED"/>
    <property type="match status" value="1"/>
</dbReference>
<keyword evidence="6" id="KW-0406">Ion transport</keyword>
<dbReference type="NCBIfam" id="NF007033">
    <property type="entry name" value="PRK09496.1-5"/>
    <property type="match status" value="1"/>
</dbReference>
<dbReference type="PRINTS" id="PR00335">
    <property type="entry name" value="KUPTAKETRKA"/>
</dbReference>
<dbReference type="NCBIfam" id="NF007039">
    <property type="entry name" value="PRK09496.3-2"/>
    <property type="match status" value="1"/>
</dbReference>
<dbReference type="Gene3D" id="3.30.70.1450">
    <property type="entry name" value="Regulator of K+ conductance, C-terminal domain"/>
    <property type="match status" value="2"/>
</dbReference>
<dbReference type="SUPFAM" id="SSF116726">
    <property type="entry name" value="TrkA C-terminal domain-like"/>
    <property type="match status" value="2"/>
</dbReference>
<dbReference type="GO" id="GO:0015079">
    <property type="term" value="F:potassium ion transmembrane transporter activity"/>
    <property type="evidence" value="ECO:0007669"/>
    <property type="project" value="InterPro"/>
</dbReference>
<dbReference type="InterPro" id="IPR006037">
    <property type="entry name" value="RCK_C"/>
</dbReference>
<dbReference type="Pfam" id="PF02254">
    <property type="entry name" value="TrkA_N"/>
    <property type="match status" value="2"/>
</dbReference>
<dbReference type="PROSITE" id="PS51202">
    <property type="entry name" value="RCK_C"/>
    <property type="match status" value="2"/>
</dbReference>
<keyword evidence="10" id="KW-1185">Reference proteome</keyword>
<dbReference type="RefSeq" id="WP_079700011.1">
    <property type="nucleotide sequence ID" value="NZ_SLUK01000007.1"/>
</dbReference>
<dbReference type="InterPro" id="IPR050721">
    <property type="entry name" value="Trk_Ktr_HKT_K-transport"/>
</dbReference>
<feature type="domain" description="RCK N-terminal" evidence="7">
    <location>
        <begin position="228"/>
        <end position="345"/>
    </location>
</feature>
<keyword evidence="2" id="KW-0813">Transport</keyword>
<dbReference type="SUPFAM" id="SSF51735">
    <property type="entry name" value="NAD(P)-binding Rossmann-fold domains"/>
    <property type="match status" value="2"/>
</dbReference>
<accession>A0A9X8UIY1</accession>
<dbReference type="OrthoDB" id="9775180at2"/>
<evidence type="ECO:0000256" key="1">
    <source>
        <dbReference type="ARBA" id="ARBA00017378"/>
    </source>
</evidence>
<name>A0A9X8UIY1_9FIRM</name>
<evidence type="ECO:0000313" key="9">
    <source>
        <dbReference type="EMBL" id="TCL42999.1"/>
    </source>
</evidence>
<dbReference type="AlphaFoldDB" id="A0A9X8UIY1"/>
<evidence type="ECO:0000256" key="6">
    <source>
        <dbReference type="ARBA" id="ARBA00023065"/>
    </source>
</evidence>
<evidence type="ECO:0000256" key="4">
    <source>
        <dbReference type="ARBA" id="ARBA00022958"/>
    </source>
</evidence>
<feature type="domain" description="RCK C-terminal" evidence="8">
    <location>
        <begin position="371"/>
        <end position="452"/>
    </location>
</feature>
<dbReference type="PANTHER" id="PTHR43833:SF5">
    <property type="entry name" value="TRK SYSTEM POTASSIUM UPTAKE PROTEIN TRKA"/>
    <property type="match status" value="1"/>
</dbReference>
<organism evidence="9 10">
    <name type="scientific">Harryflintia acetispora</name>
    <dbReference type="NCBI Taxonomy" id="1849041"/>
    <lineage>
        <taxon>Bacteria</taxon>
        <taxon>Bacillati</taxon>
        <taxon>Bacillota</taxon>
        <taxon>Clostridia</taxon>
        <taxon>Eubacteriales</taxon>
        <taxon>Oscillospiraceae</taxon>
        <taxon>Harryflintia</taxon>
    </lineage>
</organism>
<dbReference type="GO" id="GO:0005886">
    <property type="term" value="C:plasma membrane"/>
    <property type="evidence" value="ECO:0007669"/>
    <property type="project" value="InterPro"/>
</dbReference>
<dbReference type="InterPro" id="IPR036291">
    <property type="entry name" value="NAD(P)-bd_dom_sf"/>
</dbReference>
<evidence type="ECO:0000313" key="10">
    <source>
        <dbReference type="Proteomes" id="UP000294682"/>
    </source>
</evidence>
<sequence length="452" mass="49198">MRIIIVGLGKVGLALTAMLSREGHDLVVVDCDPVVLQNTQETFDVIGADGNGAALGVLREAGAEFADLIIAVTGADEINLLSCVTAKKLGCAHTIARVRNPEYVKQLSLLKEELGLSMVINPEDSAAREISHILQFPSFIKRESFAKGRVEIVGLKIRQGCTIIGKPLSELYRESKVKVLVCAVEREDEVFIPDGNFVIRAGDKIHVTAETNNLAGLIKYLGIPMQKVRDVVLIGGSKIAFYLARRLIVAGISVKIIEKEYERCVKLSEQLPRALVINGDGCAQKLLDEEINRKADAVVALLNIDEANLVVSMYLSGLGVPIIVAKIDRTEYMDVYKNFGLESIISPKGIICNDVLQYVRALCNSAESSVITLYRLVNDQVEALEFRAAKDTRYLGVPLAKAPIRKGVLIACLKRGSTIIFPSGDDSIQLGDTVIAVTSGERTIGELNDIYH</sequence>
<keyword evidence="4" id="KW-0630">Potassium</keyword>
<gene>
    <name evidence="9" type="ORF">EDD78_107101</name>
</gene>
<keyword evidence="3" id="KW-0633">Potassium transport</keyword>
<feature type="domain" description="RCK C-terminal" evidence="8">
    <location>
        <begin position="140"/>
        <end position="223"/>
    </location>
</feature>
<evidence type="ECO:0000256" key="2">
    <source>
        <dbReference type="ARBA" id="ARBA00022448"/>
    </source>
</evidence>
<dbReference type="Proteomes" id="UP000294682">
    <property type="component" value="Unassembled WGS sequence"/>
</dbReference>
<comment type="caution">
    <text evidence="9">The sequence shown here is derived from an EMBL/GenBank/DDBJ whole genome shotgun (WGS) entry which is preliminary data.</text>
</comment>
<protein>
    <recommendedName>
        <fullName evidence="1">Trk system potassium uptake protein TrkA</fullName>
    </recommendedName>
</protein>
<dbReference type="InterPro" id="IPR036721">
    <property type="entry name" value="RCK_C_sf"/>
</dbReference>
<evidence type="ECO:0000256" key="3">
    <source>
        <dbReference type="ARBA" id="ARBA00022538"/>
    </source>
</evidence>
<dbReference type="InterPro" id="IPR003148">
    <property type="entry name" value="RCK_N"/>
</dbReference>
<reference evidence="9 10" key="1">
    <citation type="submission" date="2019-03" db="EMBL/GenBank/DDBJ databases">
        <title>Genomic Encyclopedia of Type Strains, Phase IV (KMG-IV): sequencing the most valuable type-strain genomes for metagenomic binning, comparative biology and taxonomic classification.</title>
        <authorList>
            <person name="Goeker M."/>
        </authorList>
    </citation>
    <scope>NUCLEOTIDE SEQUENCE [LARGE SCALE GENOMIC DNA]</scope>
    <source>
        <strain evidence="9 10">DSM 100433</strain>
    </source>
</reference>
<keyword evidence="5" id="KW-0520">NAD</keyword>
<dbReference type="EMBL" id="SLUK01000007">
    <property type="protein sequence ID" value="TCL42999.1"/>
    <property type="molecule type" value="Genomic_DNA"/>
</dbReference>
<dbReference type="PROSITE" id="PS51201">
    <property type="entry name" value="RCK_N"/>
    <property type="match status" value="2"/>
</dbReference>
<dbReference type="Pfam" id="PF02080">
    <property type="entry name" value="TrkA_C"/>
    <property type="match status" value="2"/>
</dbReference>
<evidence type="ECO:0000256" key="5">
    <source>
        <dbReference type="ARBA" id="ARBA00023027"/>
    </source>
</evidence>
<feature type="domain" description="RCK N-terminal" evidence="7">
    <location>
        <begin position="1"/>
        <end position="120"/>
    </location>
</feature>
<dbReference type="Gene3D" id="3.40.50.720">
    <property type="entry name" value="NAD(P)-binding Rossmann-like Domain"/>
    <property type="match status" value="2"/>
</dbReference>
<dbReference type="InterPro" id="IPR006036">
    <property type="entry name" value="K_uptake_TrkA"/>
</dbReference>
<evidence type="ECO:0000259" key="8">
    <source>
        <dbReference type="PROSITE" id="PS51202"/>
    </source>
</evidence>